<evidence type="ECO:0000259" key="3">
    <source>
        <dbReference type="SMART" id="SM01008"/>
    </source>
</evidence>
<dbReference type="Pfam" id="PF01315">
    <property type="entry name" value="Ald_Xan_dh_C"/>
    <property type="match status" value="1"/>
</dbReference>
<dbReference type="Gene3D" id="3.90.1170.50">
    <property type="entry name" value="Aldehyde oxidase/xanthine dehydrogenase, a/b hammerhead"/>
    <property type="match status" value="1"/>
</dbReference>
<dbReference type="PANTHER" id="PTHR11908:SF132">
    <property type="entry name" value="ALDEHYDE OXIDASE 1-RELATED"/>
    <property type="match status" value="1"/>
</dbReference>
<keyword evidence="2" id="KW-0560">Oxidoreductase</keyword>
<evidence type="ECO:0000256" key="1">
    <source>
        <dbReference type="ARBA" id="ARBA00022505"/>
    </source>
</evidence>
<proteinExistence type="predicted"/>
<feature type="non-terminal residue" evidence="4">
    <location>
        <position position="183"/>
    </location>
</feature>
<organism evidence="4">
    <name type="scientific">marine metagenome</name>
    <dbReference type="NCBI Taxonomy" id="408172"/>
    <lineage>
        <taxon>unclassified sequences</taxon>
        <taxon>metagenomes</taxon>
        <taxon>ecological metagenomes</taxon>
    </lineage>
</organism>
<dbReference type="PANTHER" id="PTHR11908">
    <property type="entry name" value="XANTHINE DEHYDROGENASE"/>
    <property type="match status" value="1"/>
</dbReference>
<dbReference type="GO" id="GO:0005506">
    <property type="term" value="F:iron ion binding"/>
    <property type="evidence" value="ECO:0007669"/>
    <property type="project" value="InterPro"/>
</dbReference>
<evidence type="ECO:0000313" key="4">
    <source>
        <dbReference type="EMBL" id="SVD98633.1"/>
    </source>
</evidence>
<dbReference type="AlphaFoldDB" id="A0A382ZT94"/>
<dbReference type="GO" id="GO:0016491">
    <property type="term" value="F:oxidoreductase activity"/>
    <property type="evidence" value="ECO:0007669"/>
    <property type="project" value="UniProtKB-KW"/>
</dbReference>
<reference evidence="4" key="1">
    <citation type="submission" date="2018-05" db="EMBL/GenBank/DDBJ databases">
        <authorList>
            <person name="Lanie J.A."/>
            <person name="Ng W.-L."/>
            <person name="Kazmierczak K.M."/>
            <person name="Andrzejewski T.M."/>
            <person name="Davidsen T.M."/>
            <person name="Wayne K.J."/>
            <person name="Tettelin H."/>
            <person name="Glass J.I."/>
            <person name="Rusch D."/>
            <person name="Podicherti R."/>
            <person name="Tsui H.-C.T."/>
            <person name="Winkler M.E."/>
        </authorList>
    </citation>
    <scope>NUCLEOTIDE SEQUENCE</scope>
</reference>
<dbReference type="SMART" id="SM01008">
    <property type="entry name" value="Ald_Xan_dh_C"/>
    <property type="match status" value="1"/>
</dbReference>
<sequence>MKFGIGQPVTRKEDPRFLTGRGRYVDDIELPNMTHGYVLRSIHANAMINSIDVISAKNSPGVISVLTGEDYAADEIGSITCDSINPMLSKGEPQLRPHPALVKDVVKCVGAPVAFVVAETLVQAKDAAELIQIDYEILPSVTSVSSVREKEAPIVWEGTENNISFTFGIGNEGGVTEAIKNAN</sequence>
<accession>A0A382ZT94</accession>
<protein>
    <recommendedName>
        <fullName evidence="3">Aldehyde oxidase/xanthine dehydrogenase a/b hammerhead domain-containing protein</fullName>
    </recommendedName>
</protein>
<name>A0A382ZT94_9ZZZZ</name>
<keyword evidence="1" id="KW-0500">Molybdenum</keyword>
<dbReference type="InterPro" id="IPR016208">
    <property type="entry name" value="Ald_Oxase/xanthine_DH-like"/>
</dbReference>
<dbReference type="EMBL" id="UINC01186421">
    <property type="protein sequence ID" value="SVD98633.1"/>
    <property type="molecule type" value="Genomic_DNA"/>
</dbReference>
<gene>
    <name evidence="4" type="ORF">METZ01_LOCUS451487</name>
</gene>
<feature type="domain" description="Aldehyde oxidase/xanthine dehydrogenase a/b hammerhead" evidence="3">
    <location>
        <begin position="19"/>
        <end position="139"/>
    </location>
</feature>
<dbReference type="SUPFAM" id="SSF54665">
    <property type="entry name" value="CO dehydrogenase molybdoprotein N-domain-like"/>
    <property type="match status" value="1"/>
</dbReference>
<dbReference type="InterPro" id="IPR036856">
    <property type="entry name" value="Ald_Oxase/Xan_DH_a/b_sf"/>
</dbReference>
<evidence type="ECO:0000256" key="2">
    <source>
        <dbReference type="ARBA" id="ARBA00023002"/>
    </source>
</evidence>
<dbReference type="InterPro" id="IPR000674">
    <property type="entry name" value="Ald_Oxase/Xan_DH_a/b"/>
</dbReference>